<feature type="domain" description="UDP-glucose:glycoprotein glucosyltransferase thioredoxin-like" evidence="1">
    <location>
        <begin position="2"/>
        <end position="98"/>
    </location>
</feature>
<dbReference type="GO" id="GO:0005783">
    <property type="term" value="C:endoplasmic reticulum"/>
    <property type="evidence" value="ECO:0007669"/>
    <property type="project" value="TreeGrafter"/>
</dbReference>
<keyword evidence="3" id="KW-1185">Reference proteome</keyword>
<gene>
    <name evidence="2" type="primary">UGGT1_1</name>
    <name evidence="2" type="ORF">SK128_014021</name>
</gene>
<dbReference type="GO" id="GO:0018279">
    <property type="term" value="P:protein N-linked glycosylation via asparagine"/>
    <property type="evidence" value="ECO:0007669"/>
    <property type="project" value="TreeGrafter"/>
</dbReference>
<dbReference type="GO" id="GO:0051082">
    <property type="term" value="F:unfolded protein binding"/>
    <property type="evidence" value="ECO:0007669"/>
    <property type="project" value="TreeGrafter"/>
</dbReference>
<proteinExistence type="predicted"/>
<organism evidence="2 3">
    <name type="scientific">Halocaridina rubra</name>
    <name type="common">Hawaiian red shrimp</name>
    <dbReference type="NCBI Taxonomy" id="373956"/>
    <lineage>
        <taxon>Eukaryota</taxon>
        <taxon>Metazoa</taxon>
        <taxon>Ecdysozoa</taxon>
        <taxon>Arthropoda</taxon>
        <taxon>Crustacea</taxon>
        <taxon>Multicrustacea</taxon>
        <taxon>Malacostraca</taxon>
        <taxon>Eumalacostraca</taxon>
        <taxon>Eucarida</taxon>
        <taxon>Decapoda</taxon>
        <taxon>Pleocyemata</taxon>
        <taxon>Caridea</taxon>
        <taxon>Atyoidea</taxon>
        <taxon>Atyidae</taxon>
        <taxon>Halocaridina</taxon>
    </lineage>
</organism>
<accession>A0AAN9AFD0</accession>
<evidence type="ECO:0000313" key="2">
    <source>
        <dbReference type="EMBL" id="KAK7083347.1"/>
    </source>
</evidence>
<feature type="non-terminal residue" evidence="2">
    <location>
        <position position="381"/>
    </location>
</feature>
<evidence type="ECO:0000313" key="3">
    <source>
        <dbReference type="Proteomes" id="UP001381693"/>
    </source>
</evidence>
<dbReference type="InterPro" id="IPR009448">
    <property type="entry name" value="UDP-g_GGtrans"/>
</dbReference>
<dbReference type="InterPro" id="IPR040525">
    <property type="entry name" value="UGGT_TRXL_4"/>
</dbReference>
<protein>
    <submittedName>
        <fullName evidence="2">UDP-glucose:glycoprotein glucosyltransferase 1</fullName>
    </submittedName>
</protein>
<evidence type="ECO:0000259" key="1">
    <source>
        <dbReference type="Pfam" id="PF18403"/>
    </source>
</evidence>
<comment type="caution">
    <text evidence="2">The sequence shown here is derived from an EMBL/GenBank/DDBJ whole genome shotgun (WGS) entry which is preliminary data.</text>
</comment>
<dbReference type="Pfam" id="PF18403">
    <property type="entry name" value="Thioredoxin_15"/>
    <property type="match status" value="1"/>
</dbReference>
<dbReference type="Proteomes" id="UP001381693">
    <property type="component" value="Unassembled WGS sequence"/>
</dbReference>
<dbReference type="GO" id="GO:0003980">
    <property type="term" value="F:UDP-glucose:glycoprotein glucosyltransferase activity"/>
    <property type="evidence" value="ECO:0007669"/>
    <property type="project" value="InterPro"/>
</dbReference>
<dbReference type="PANTHER" id="PTHR11226:SF0">
    <property type="entry name" value="UDP-GLUCOSE:GLYCOPROTEIN GLUCOSYLTRANSFERASE"/>
    <property type="match status" value="1"/>
</dbReference>
<reference evidence="2 3" key="1">
    <citation type="submission" date="2023-11" db="EMBL/GenBank/DDBJ databases">
        <title>Halocaridina rubra genome assembly.</title>
        <authorList>
            <person name="Smith C."/>
        </authorList>
    </citation>
    <scope>NUCLEOTIDE SEQUENCE [LARGE SCALE GENOMIC DNA]</scope>
    <source>
        <strain evidence="2">EP-1</strain>
        <tissue evidence="2">Whole</tissue>
    </source>
</reference>
<dbReference type="Pfam" id="PF06427">
    <property type="entry name" value="UDP-g_GGTase"/>
    <property type="match status" value="1"/>
</dbReference>
<dbReference type="EMBL" id="JAXCGZ010003352">
    <property type="protein sequence ID" value="KAK7083347.1"/>
    <property type="molecule type" value="Genomic_DNA"/>
</dbReference>
<sequence>MDAFQSRLTTLKNDVFEAQSSYCRKVLSLSSGERMVIINGRVLGTLRKNEKFVQEDYGLLEKHVQSTYGEKLAEVFSGKDHNRGIERSDLIMKVAAVLQTKPQSKGRTTISLRSEQYSVIKVPAKDPNMPVFDIIAICDPVSNAAQKIGPILLILQEVINANIRVVLNAREKHSEMPLKSFYRYILEPKPLFTDAGDMTAGPYARFVGLPESPILTLNYHAPENWLVEVVESVYDLDNIKLESVESGVHSEFELEYLLLEGHCFEQSSGNPPRGLQFTLGNRQHPVMVDTIVMANLGYFQLKANPGAWLLRLRQGRSADIYAVASHEGTDTPSGSDDVQVIISSFRSQVVKIRVAKQPGKQNMELLTDESEESGGLWNSIT</sequence>
<dbReference type="GO" id="GO:0036503">
    <property type="term" value="P:ERAD pathway"/>
    <property type="evidence" value="ECO:0007669"/>
    <property type="project" value="TreeGrafter"/>
</dbReference>
<dbReference type="PANTHER" id="PTHR11226">
    <property type="entry name" value="UDP-GLUCOSE GLYCOPROTEIN:GLUCOSYLTRANSFERASE"/>
    <property type="match status" value="1"/>
</dbReference>
<name>A0AAN9AFD0_HALRR</name>
<dbReference type="AlphaFoldDB" id="A0AAN9AFD0"/>